<reference evidence="1" key="1">
    <citation type="journal article" date="2017" name="Parasit. Vectors">
        <title>Sialotranscriptomics of Rhipicephalus zambeziensis reveals intricate expression profiles of secretory proteins and suggests tight temporal transcriptional regulation during blood-feeding.</title>
        <authorList>
            <person name="de Castro M.H."/>
            <person name="de Klerk D."/>
            <person name="Pienaar R."/>
            <person name="Rees D.J.G."/>
            <person name="Mans B.J."/>
        </authorList>
    </citation>
    <scope>NUCLEOTIDE SEQUENCE</scope>
    <source>
        <tissue evidence="1">Salivary glands</tissue>
    </source>
</reference>
<protein>
    <submittedName>
        <fullName evidence="1">Uncharacterized protein</fullName>
    </submittedName>
</protein>
<dbReference type="EMBL" id="GFPF01001805">
    <property type="protein sequence ID" value="MAA12951.1"/>
    <property type="molecule type" value="Transcribed_RNA"/>
</dbReference>
<evidence type="ECO:0000313" key="1">
    <source>
        <dbReference type="EMBL" id="MAA12951.1"/>
    </source>
</evidence>
<name>A0A224YEU3_9ACAR</name>
<dbReference type="AlphaFoldDB" id="A0A224YEU3"/>
<organism evidence="1">
    <name type="scientific">Rhipicephalus zambeziensis</name>
    <dbReference type="NCBI Taxonomy" id="60191"/>
    <lineage>
        <taxon>Eukaryota</taxon>
        <taxon>Metazoa</taxon>
        <taxon>Ecdysozoa</taxon>
        <taxon>Arthropoda</taxon>
        <taxon>Chelicerata</taxon>
        <taxon>Arachnida</taxon>
        <taxon>Acari</taxon>
        <taxon>Parasitiformes</taxon>
        <taxon>Ixodida</taxon>
        <taxon>Ixodoidea</taxon>
        <taxon>Ixodidae</taxon>
        <taxon>Rhipicephalinae</taxon>
        <taxon>Rhipicephalus</taxon>
        <taxon>Rhipicephalus</taxon>
    </lineage>
</organism>
<sequence length="127" mass="14920">MPKRRKIVKKKLKPTLKFSEDWCEQHSDEANGFSLSYLSERKAKLVILDRKKFEKYCTGKEDEDIDEDDELEEEVDHEEVEIVLTIVDGDERNALGQKLKEVVLQAYYKAWGLLKKFVSWLIAEALK</sequence>
<accession>A0A224YEU3</accession>
<proteinExistence type="predicted"/>